<dbReference type="GeneID" id="37642373"/>
<gene>
    <name evidence="2" type="ORF">AArc1_1798</name>
    <name evidence="3" type="ORF">AArcMg_1882</name>
</gene>
<dbReference type="KEGG" id="nag:AArcMg_1882"/>
<reference evidence="3" key="3">
    <citation type="journal article" date="2019" name="Int. J. Syst. Evol. Microbiol.">
        <title>Natronolimnobius sulfurireducens sp. nov. and Halalkaliarchaeum desulfuricum gen. nov., sp. nov., the first sulfur-respiring alkaliphilic haloarchaea from hypersaline alkaline lakes.</title>
        <authorList>
            <person name="Sorokin D.Y."/>
            <person name="Yakimov M."/>
            <person name="Messina E."/>
            <person name="Merkel A.Y."/>
            <person name="Bale N.J."/>
            <person name="Sinninghe Damste J.S."/>
        </authorList>
    </citation>
    <scope>NUCLEOTIDE SEQUENCE</scope>
    <source>
        <strain evidence="3">AArc-Mg</strain>
        <strain evidence="2">AArc1</strain>
    </source>
</reference>
<organism evidence="3 4">
    <name type="scientific">Natrarchaeobaculum sulfurireducens</name>
    <dbReference type="NCBI Taxonomy" id="2044521"/>
    <lineage>
        <taxon>Archaea</taxon>
        <taxon>Methanobacteriati</taxon>
        <taxon>Methanobacteriota</taxon>
        <taxon>Stenosarchaea group</taxon>
        <taxon>Halobacteria</taxon>
        <taxon>Halobacteriales</taxon>
        <taxon>Natrialbaceae</taxon>
        <taxon>Natrarchaeobaculum</taxon>
    </lineage>
</organism>
<dbReference type="OrthoDB" id="262791at2157"/>
<reference evidence="5" key="1">
    <citation type="submission" date="2017-10" db="EMBL/GenBank/DDBJ databases">
        <title>Phenotypic and genomic properties of facultatively anaerobic sulfur-reducing natronoarchaea from hypersaline soda lakes.</title>
        <authorList>
            <person name="Sorokin D.Y."/>
            <person name="Kublanov I.V."/>
            <person name="Roman P."/>
            <person name="Sinninghe Damste J.S."/>
            <person name="Golyshin P.N."/>
            <person name="Rojo D."/>
            <person name="Ciordia S."/>
            <person name="Mena Md.C."/>
            <person name="Ferrer M."/>
            <person name="Messina E."/>
            <person name="Smedile F."/>
            <person name="La Spada G."/>
            <person name="La Cono V."/>
            <person name="Yakimov M.M."/>
        </authorList>
    </citation>
    <scope>NUCLEOTIDE SEQUENCE [LARGE SCALE GENOMIC DNA]</scope>
    <source>
        <strain evidence="5">AArc1</strain>
    </source>
</reference>
<proteinExistence type="predicted"/>
<dbReference type="KEGG" id="nan:AArc1_1798"/>
<dbReference type="RefSeq" id="WP_117364227.1">
    <property type="nucleotide sequence ID" value="NZ_CP024047.1"/>
</dbReference>
<accession>A0A346PF27</accession>
<evidence type="ECO:0000313" key="3">
    <source>
        <dbReference type="EMBL" id="AXR81889.1"/>
    </source>
</evidence>
<evidence type="ECO:0000256" key="1">
    <source>
        <dbReference type="SAM" id="Phobius"/>
    </source>
</evidence>
<feature type="transmembrane region" description="Helical" evidence="1">
    <location>
        <begin position="101"/>
        <end position="125"/>
    </location>
</feature>
<dbReference type="EMBL" id="CP027033">
    <property type="protein sequence ID" value="AXR81889.1"/>
    <property type="molecule type" value="Genomic_DNA"/>
</dbReference>
<dbReference type="Proteomes" id="UP000258707">
    <property type="component" value="Chromosome"/>
</dbReference>
<accession>A0A346PQU4</accession>
<sequence>MKWRCTWCGKPHESNDPPCDECGHNKFEEAVVRTGDEPEPKTVDTGTTYVWRCESCGRDHVKNNPPCSRCHHHDLKKVEQTYDDVERDLETPGWLEVARPYLPVFVVVGLVFALFATGIVSPSIIPGIGSPSPPDAPGEGSEVAGLDLETVEPEVHAQLEAERDESRTYDERLAAFAEYQNRVNVIVEHDDGQPDPVSPDEFGVECDGDLVGGPFVFEIDPTAYDDEADLAGDVATELLEATGDELRTGHSSEGLDLHVTPDGTIAVFYVAC</sequence>
<protein>
    <submittedName>
        <fullName evidence="2">Zn ribbon containing protein</fullName>
    </submittedName>
</protein>
<keyword evidence="1" id="KW-0472">Membrane</keyword>
<evidence type="ECO:0000313" key="2">
    <source>
        <dbReference type="EMBL" id="AXR78122.1"/>
    </source>
</evidence>
<keyword evidence="1" id="KW-1133">Transmembrane helix</keyword>
<evidence type="ECO:0000313" key="4">
    <source>
        <dbReference type="Proteomes" id="UP000258613"/>
    </source>
</evidence>
<reference evidence="4" key="2">
    <citation type="submission" date="2018-02" db="EMBL/GenBank/DDBJ databases">
        <title>Phenotypic and genomic properties of facultatively anaerobic sulfur-reducing natronoarchaea from hypersaline soda lakes.</title>
        <authorList>
            <person name="Sorokin D.Y."/>
            <person name="Kublanov I.V."/>
            <person name="Roman P."/>
            <person name="Sinninghe Damste J.S."/>
            <person name="Golyshin P.N."/>
            <person name="Rojo D."/>
            <person name="Ciordia S."/>
            <person name="Mena M.D.C."/>
            <person name="Ferrer M."/>
            <person name="Messina E."/>
            <person name="Smedile F."/>
            <person name="La Spada G."/>
            <person name="La Cono V."/>
            <person name="Yakimov M.M."/>
        </authorList>
    </citation>
    <scope>NUCLEOTIDE SEQUENCE [LARGE SCALE GENOMIC DNA]</scope>
    <source>
        <strain evidence="4">AArc-Mg</strain>
    </source>
</reference>
<keyword evidence="4" id="KW-1185">Reference proteome</keyword>
<dbReference type="EMBL" id="CP024047">
    <property type="protein sequence ID" value="AXR78122.1"/>
    <property type="molecule type" value="Genomic_DNA"/>
</dbReference>
<name>A0A346PQU4_9EURY</name>
<evidence type="ECO:0000313" key="5">
    <source>
        <dbReference type="Proteomes" id="UP000258707"/>
    </source>
</evidence>
<dbReference type="Proteomes" id="UP000258613">
    <property type="component" value="Chromosome"/>
</dbReference>
<keyword evidence="1" id="KW-0812">Transmembrane</keyword>
<dbReference type="AlphaFoldDB" id="A0A346PQU4"/>